<keyword evidence="3 8" id="KW-0436">Ligase</keyword>
<dbReference type="InterPro" id="IPR012795">
    <property type="entry name" value="tRNA_Ile_lys_synt_N"/>
</dbReference>
<evidence type="ECO:0000256" key="6">
    <source>
        <dbReference type="ARBA" id="ARBA00022840"/>
    </source>
</evidence>
<accession>A0A367CA69</accession>
<evidence type="ECO:0000256" key="1">
    <source>
        <dbReference type="ARBA" id="ARBA00004496"/>
    </source>
</evidence>
<evidence type="ECO:0000256" key="4">
    <source>
        <dbReference type="ARBA" id="ARBA00022694"/>
    </source>
</evidence>
<dbReference type="SMART" id="SM00977">
    <property type="entry name" value="TilS_C"/>
    <property type="match status" value="1"/>
</dbReference>
<evidence type="ECO:0000256" key="5">
    <source>
        <dbReference type="ARBA" id="ARBA00022741"/>
    </source>
</evidence>
<dbReference type="Pfam" id="PF01171">
    <property type="entry name" value="ATP_bind_3"/>
    <property type="match status" value="1"/>
</dbReference>
<dbReference type="GO" id="GO:0006400">
    <property type="term" value="P:tRNA modification"/>
    <property type="evidence" value="ECO:0007669"/>
    <property type="project" value="UniProtKB-UniRule"/>
</dbReference>
<dbReference type="GO" id="GO:0005524">
    <property type="term" value="F:ATP binding"/>
    <property type="evidence" value="ECO:0007669"/>
    <property type="project" value="UniProtKB-UniRule"/>
</dbReference>
<evidence type="ECO:0000256" key="7">
    <source>
        <dbReference type="ARBA" id="ARBA00048539"/>
    </source>
</evidence>
<comment type="subcellular location">
    <subcellularLocation>
        <location evidence="1 8">Cytoplasm</location>
    </subcellularLocation>
</comment>
<dbReference type="AlphaFoldDB" id="A0A367CA69"/>
<comment type="similarity">
    <text evidence="8">Belongs to the tRNA(Ile)-lysidine synthase family.</text>
</comment>
<feature type="binding site" evidence="8">
    <location>
        <begin position="38"/>
        <end position="43"/>
    </location>
    <ligand>
        <name>ATP</name>
        <dbReference type="ChEBI" id="CHEBI:30616"/>
    </ligand>
</feature>
<comment type="domain">
    <text evidence="8">The N-terminal region contains the highly conserved SGGXDS motif, predicted to be a P-loop motif involved in ATP binding.</text>
</comment>
<name>A0A367CA69_9ENTE</name>
<dbReference type="PANTHER" id="PTHR43033">
    <property type="entry name" value="TRNA(ILE)-LYSIDINE SYNTHASE-RELATED"/>
    <property type="match status" value="1"/>
</dbReference>
<dbReference type="SUPFAM" id="SSF56037">
    <property type="entry name" value="PheT/TilS domain"/>
    <property type="match status" value="1"/>
</dbReference>
<dbReference type="GO" id="GO:0032267">
    <property type="term" value="F:tRNA(Ile)-lysidine synthase activity"/>
    <property type="evidence" value="ECO:0007669"/>
    <property type="project" value="UniProtKB-EC"/>
</dbReference>
<keyword evidence="2 8" id="KW-0963">Cytoplasm</keyword>
<evidence type="ECO:0000256" key="8">
    <source>
        <dbReference type="HAMAP-Rule" id="MF_01161"/>
    </source>
</evidence>
<evidence type="ECO:0000256" key="3">
    <source>
        <dbReference type="ARBA" id="ARBA00022598"/>
    </source>
</evidence>
<dbReference type="Gene3D" id="3.40.50.620">
    <property type="entry name" value="HUPs"/>
    <property type="match status" value="1"/>
</dbReference>
<dbReference type="EMBL" id="LEPB01000007">
    <property type="protein sequence ID" value="RCA09497.1"/>
    <property type="molecule type" value="Genomic_DNA"/>
</dbReference>
<dbReference type="SUPFAM" id="SSF52402">
    <property type="entry name" value="Adenine nucleotide alpha hydrolases-like"/>
    <property type="match status" value="1"/>
</dbReference>
<dbReference type="PANTHER" id="PTHR43033:SF1">
    <property type="entry name" value="TRNA(ILE)-LYSIDINE SYNTHASE-RELATED"/>
    <property type="match status" value="1"/>
</dbReference>
<proteinExistence type="inferred from homology"/>
<dbReference type="EC" id="6.3.4.19" evidence="8"/>
<dbReference type="HAMAP" id="MF_01161">
    <property type="entry name" value="tRNA_Ile_lys_synt"/>
    <property type="match status" value="1"/>
</dbReference>
<comment type="caution">
    <text evidence="9">The sequence shown here is derived from an EMBL/GenBank/DDBJ whole genome shotgun (WGS) entry which is preliminary data.</text>
</comment>
<comment type="function">
    <text evidence="8">Ligates lysine onto the cytidine present at position 34 of the AUA codon-specific tRNA(Ile) that contains the anticodon CAU, in an ATP-dependent manner. Cytidine is converted to lysidine, thus changing the amino acid specificity of the tRNA from methionine to isoleucine.</text>
</comment>
<comment type="catalytic activity">
    <reaction evidence="7 8">
        <text>cytidine(34) in tRNA(Ile2) + L-lysine + ATP = lysidine(34) in tRNA(Ile2) + AMP + diphosphate + H(+)</text>
        <dbReference type="Rhea" id="RHEA:43744"/>
        <dbReference type="Rhea" id="RHEA-COMP:10625"/>
        <dbReference type="Rhea" id="RHEA-COMP:10670"/>
        <dbReference type="ChEBI" id="CHEBI:15378"/>
        <dbReference type="ChEBI" id="CHEBI:30616"/>
        <dbReference type="ChEBI" id="CHEBI:32551"/>
        <dbReference type="ChEBI" id="CHEBI:33019"/>
        <dbReference type="ChEBI" id="CHEBI:82748"/>
        <dbReference type="ChEBI" id="CHEBI:83665"/>
        <dbReference type="ChEBI" id="CHEBI:456215"/>
        <dbReference type="EC" id="6.3.4.19"/>
    </reaction>
</comment>
<evidence type="ECO:0000256" key="2">
    <source>
        <dbReference type="ARBA" id="ARBA00022490"/>
    </source>
</evidence>
<organism evidence="9 10">
    <name type="scientific">Enterococcus durans</name>
    <dbReference type="NCBI Taxonomy" id="53345"/>
    <lineage>
        <taxon>Bacteria</taxon>
        <taxon>Bacillati</taxon>
        <taxon>Bacillota</taxon>
        <taxon>Bacilli</taxon>
        <taxon>Lactobacillales</taxon>
        <taxon>Enterococcaceae</taxon>
        <taxon>Enterococcus</taxon>
    </lineage>
</organism>
<reference evidence="9 10" key="1">
    <citation type="submission" date="2015-06" db="EMBL/GenBank/DDBJ databases">
        <title>The Genome Sequence of Enterococcus durans 4EA1.</title>
        <authorList>
            <consortium name="The Broad Institute Genomics Platform"/>
            <consortium name="The Broad Institute Genome Sequencing Center for Infectious Disease"/>
            <person name="Earl A.M."/>
            <person name="Van Tyne D."/>
            <person name="Lebreton F."/>
            <person name="Saavedra J.T."/>
            <person name="Gilmore M.S."/>
            <person name="Manson Mcguire A."/>
            <person name="Clock S."/>
            <person name="Crupain M."/>
            <person name="Rangan U."/>
            <person name="Young S."/>
            <person name="Abouelleil A."/>
            <person name="Cao P."/>
            <person name="Chapman S.B."/>
            <person name="Griggs A."/>
            <person name="Priest M."/>
            <person name="Shea T."/>
            <person name="Wortman J."/>
            <person name="Nusbaum C."/>
            <person name="Birren B."/>
        </authorList>
    </citation>
    <scope>NUCLEOTIDE SEQUENCE [LARGE SCALE GENOMIC DNA]</scope>
    <source>
        <strain evidence="9 10">4EA1</strain>
    </source>
</reference>
<dbReference type="NCBIfam" id="TIGR02432">
    <property type="entry name" value="lysidine_TilS_N"/>
    <property type="match status" value="1"/>
</dbReference>
<keyword evidence="6 8" id="KW-0067">ATP-binding</keyword>
<dbReference type="InterPro" id="IPR011063">
    <property type="entry name" value="TilS/TtcA_N"/>
</dbReference>
<dbReference type="InterPro" id="IPR014729">
    <property type="entry name" value="Rossmann-like_a/b/a_fold"/>
</dbReference>
<protein>
    <recommendedName>
        <fullName evidence="8">tRNA(Ile)-lysidine synthase</fullName>
        <ecNumber evidence="8">6.3.4.19</ecNumber>
    </recommendedName>
    <alternativeName>
        <fullName evidence="8">tRNA(Ile)-2-lysyl-cytidine synthase</fullName>
    </alternativeName>
    <alternativeName>
        <fullName evidence="8">tRNA(Ile)-lysidine synthetase</fullName>
    </alternativeName>
</protein>
<evidence type="ECO:0000313" key="10">
    <source>
        <dbReference type="Proteomes" id="UP000252797"/>
    </source>
</evidence>
<dbReference type="STRING" id="53345.LIU_02330"/>
<dbReference type="GO" id="GO:0005737">
    <property type="term" value="C:cytoplasm"/>
    <property type="evidence" value="ECO:0007669"/>
    <property type="project" value="UniProtKB-SubCell"/>
</dbReference>
<dbReference type="CDD" id="cd01992">
    <property type="entry name" value="TilS_N"/>
    <property type="match status" value="1"/>
</dbReference>
<keyword evidence="4 8" id="KW-0819">tRNA processing</keyword>
<dbReference type="InterPro" id="IPR012094">
    <property type="entry name" value="tRNA_Ile_lys_synt"/>
</dbReference>
<dbReference type="RefSeq" id="WP_081135070.1">
    <property type="nucleotide sequence ID" value="NZ_CAXUDG010000003.1"/>
</dbReference>
<dbReference type="GeneID" id="56742529"/>
<dbReference type="Proteomes" id="UP000252797">
    <property type="component" value="Unassembled WGS sequence"/>
</dbReference>
<dbReference type="InterPro" id="IPR012796">
    <property type="entry name" value="Lysidine-tRNA-synth_C"/>
</dbReference>
<keyword evidence="5 8" id="KW-0547">Nucleotide-binding</keyword>
<dbReference type="NCBIfam" id="TIGR02433">
    <property type="entry name" value="lysidine_TilS_C"/>
    <property type="match status" value="1"/>
</dbReference>
<gene>
    <name evidence="8" type="primary">tilS</name>
    <name evidence="9" type="ORF">EA71_02814</name>
</gene>
<sequence>MDVSIKNQVSAEMQRMFIEQGKVKGYLAKENHVLLAISGGVDSMVLLDLMLAAKKEVAFSLGVVHINHQLRPESADEAAYLKAYCQERKIPFILEAWKEPATKGIEAAARAFRYHTFAKIMHTDGYQVVMTAHHGNDQMETILMKIVRGGQLGTFAGIKESQRFSNGQLIRPLLSFGKEQLYEYAAEQKLVYFEDQTNQELNVQRNRIRHLVIPQLKQENPQVLAHFQRFAQQITWADQLIKKQMKKVIEEQVKETHDGFVFPWRVVQEMSLEERYYFLYTLFDWANRKTDLFINEQQIDQLLEQVERPKGQWQLTLDRSWVFQRVYEEVALVRKNDVENEPVEIIDRFIEIEPHKQIILNEKAWVGLFTPDEVAEFRCIDEWGEFSHDVWLKPQQTLFIGKRQAGDRIQLNEKLTKKVSRYFIDKKIPDLQRKDAWVVKDEQKKIISLLPFTYSHLSIGVETDKIHYILLYKYQKEATGRRT</sequence>
<evidence type="ECO:0000313" key="9">
    <source>
        <dbReference type="EMBL" id="RCA09497.1"/>
    </source>
</evidence>